<sequence>MHRQQVTSTQSQETIISTQVQEQTTTAMATTKAFSLYDHICAFKSKKDYQATRLARYLIQVLSRDTCLTKWEASSLSQILVGARVRYDEIHEWIGIVGSEQQVGESIRWDAFGKYTDGLDALERALFDLAVALDKENELFIQLELQINGEFSDLAIVMELLEQVIEQAMGKQSLFSASGFNRTIRRLYILMSGWVLKIKSLLLKEKGNAHLRQTLVHLQFMLDQIREWDQTGIALDVARIRIRTAFSQALYILSVLRLLNKKTTLTEEIWIYFEEEAKNLCTGVGFDKPGGDGWSKLMIVIRKIVEITVQVTTTITVGAGETSRGPGPKVPEPYKAKLPKYYADMKRKAAEIRRPYFSQAVTIIRMCEALAQVLEVQVDQVAAEKEIELAFHSAQAVLLAAINAASGFQGIVSQKTARVSELFIVAQNSLRSCFTSFKIQEQWSRWEAMMAAAMTRDAEHLALFEKRIQMVAEHENPHSTEMVTIQLELVQKEVGTGRWQKQISETVSYQIPSDATLQTLLSMEASRNTRFHGRIANLSSYFASEGDITQMRSPIMKLSEIQPSANGARSLRLVLADETAH</sequence>
<evidence type="ECO:0000313" key="1">
    <source>
        <dbReference type="EMBL" id="KTB35996.1"/>
    </source>
</evidence>
<proteinExistence type="predicted"/>
<protein>
    <submittedName>
        <fullName evidence="1">Uncharacterized protein</fullName>
    </submittedName>
</protein>
<evidence type="ECO:0000313" key="2">
    <source>
        <dbReference type="Proteomes" id="UP000054988"/>
    </source>
</evidence>
<name>A0A0W0FI33_MONRR</name>
<organism evidence="1 2">
    <name type="scientific">Moniliophthora roreri</name>
    <name type="common">Frosty pod rot fungus</name>
    <name type="synonym">Monilia roreri</name>
    <dbReference type="NCBI Taxonomy" id="221103"/>
    <lineage>
        <taxon>Eukaryota</taxon>
        <taxon>Fungi</taxon>
        <taxon>Dikarya</taxon>
        <taxon>Basidiomycota</taxon>
        <taxon>Agaricomycotina</taxon>
        <taxon>Agaricomycetes</taxon>
        <taxon>Agaricomycetidae</taxon>
        <taxon>Agaricales</taxon>
        <taxon>Marasmiineae</taxon>
        <taxon>Marasmiaceae</taxon>
        <taxon>Moniliophthora</taxon>
    </lineage>
</organism>
<dbReference type="AlphaFoldDB" id="A0A0W0FI33"/>
<reference evidence="1 2" key="1">
    <citation type="submission" date="2015-12" db="EMBL/GenBank/DDBJ databases">
        <title>Draft genome sequence of Moniliophthora roreri, the causal agent of frosty pod rot of cacao.</title>
        <authorList>
            <person name="Aime M.C."/>
            <person name="Diaz-Valderrama J.R."/>
            <person name="Kijpornyongpan T."/>
            <person name="Phillips-Mora W."/>
        </authorList>
    </citation>
    <scope>NUCLEOTIDE SEQUENCE [LARGE SCALE GENOMIC DNA]</scope>
    <source>
        <strain evidence="1 2">MCA 2952</strain>
    </source>
</reference>
<gene>
    <name evidence="1" type="ORF">WG66_11422</name>
</gene>
<dbReference type="Proteomes" id="UP000054988">
    <property type="component" value="Unassembled WGS sequence"/>
</dbReference>
<comment type="caution">
    <text evidence="1">The sequence shown here is derived from an EMBL/GenBank/DDBJ whole genome shotgun (WGS) entry which is preliminary data.</text>
</comment>
<dbReference type="EMBL" id="LATX01001938">
    <property type="protein sequence ID" value="KTB35996.1"/>
    <property type="molecule type" value="Genomic_DNA"/>
</dbReference>
<accession>A0A0W0FI33</accession>